<proteinExistence type="predicted"/>
<dbReference type="Proteomes" id="UP000015102">
    <property type="component" value="Unassembled WGS sequence"/>
</dbReference>
<protein>
    <submittedName>
        <fullName evidence="1">Uncharacterized protein</fullName>
    </submittedName>
</protein>
<dbReference type="HOGENOM" id="CLU_2485917_0_0_1"/>
<dbReference type="AlphaFoldDB" id="T1GK56"/>
<dbReference type="EMBL" id="CAQQ02143558">
    <property type="status" value="NOT_ANNOTATED_CDS"/>
    <property type="molecule type" value="Genomic_DNA"/>
</dbReference>
<accession>T1GK56</accession>
<reference evidence="2" key="1">
    <citation type="submission" date="2013-02" db="EMBL/GenBank/DDBJ databases">
        <authorList>
            <person name="Hughes D."/>
        </authorList>
    </citation>
    <scope>NUCLEOTIDE SEQUENCE</scope>
    <source>
        <strain>Durham</strain>
        <strain evidence="2">NC isolate 2 -- Noor lab</strain>
    </source>
</reference>
<dbReference type="EnsemblMetazoa" id="MESCA003872-RA">
    <property type="protein sequence ID" value="MESCA003872-PA"/>
    <property type="gene ID" value="MESCA003872"/>
</dbReference>
<name>T1GK56_MEGSC</name>
<reference evidence="1" key="2">
    <citation type="submission" date="2015-06" db="UniProtKB">
        <authorList>
            <consortium name="EnsemblMetazoa"/>
        </authorList>
    </citation>
    <scope>IDENTIFICATION</scope>
</reference>
<evidence type="ECO:0000313" key="1">
    <source>
        <dbReference type="EnsemblMetazoa" id="MESCA003872-PA"/>
    </source>
</evidence>
<organism evidence="1 2">
    <name type="scientific">Megaselia scalaris</name>
    <name type="common">Humpbacked fly</name>
    <name type="synonym">Phora scalaris</name>
    <dbReference type="NCBI Taxonomy" id="36166"/>
    <lineage>
        <taxon>Eukaryota</taxon>
        <taxon>Metazoa</taxon>
        <taxon>Ecdysozoa</taxon>
        <taxon>Arthropoda</taxon>
        <taxon>Hexapoda</taxon>
        <taxon>Insecta</taxon>
        <taxon>Pterygota</taxon>
        <taxon>Neoptera</taxon>
        <taxon>Endopterygota</taxon>
        <taxon>Diptera</taxon>
        <taxon>Brachycera</taxon>
        <taxon>Muscomorpha</taxon>
        <taxon>Platypezoidea</taxon>
        <taxon>Phoridae</taxon>
        <taxon>Megaseliini</taxon>
        <taxon>Megaselia</taxon>
    </lineage>
</organism>
<sequence>MLLFSSLNPSSSEETVPNSSEFLFCPISDSIYSIETKLSLKKYFLNFCLKFPSQQKILKLLNRASARRGVAPVRRGGGGGMIKLQNP</sequence>
<evidence type="ECO:0000313" key="2">
    <source>
        <dbReference type="Proteomes" id="UP000015102"/>
    </source>
</evidence>
<dbReference type="EMBL" id="CAQQ02143559">
    <property type="status" value="NOT_ANNOTATED_CDS"/>
    <property type="molecule type" value="Genomic_DNA"/>
</dbReference>
<keyword evidence="2" id="KW-1185">Reference proteome</keyword>